<evidence type="ECO:0008006" key="4">
    <source>
        <dbReference type="Google" id="ProtNLM"/>
    </source>
</evidence>
<evidence type="ECO:0000313" key="3">
    <source>
        <dbReference type="Proteomes" id="UP000005777"/>
    </source>
</evidence>
<keyword evidence="1" id="KW-0472">Membrane</keyword>
<keyword evidence="1" id="KW-0812">Transmembrane</keyword>
<name>W1MXE0_SCAIO</name>
<dbReference type="HOGENOM" id="CLU_2286651_0_0_11"/>
<comment type="caution">
    <text evidence="2">The sequence shown here is derived from an EMBL/GenBank/DDBJ whole genome shotgun (WGS) entry which is preliminary data.</text>
</comment>
<dbReference type="EMBL" id="ADCX01000004">
    <property type="protein sequence ID" value="EQW16346.1"/>
    <property type="molecule type" value="Genomic_DNA"/>
</dbReference>
<proteinExistence type="predicted"/>
<keyword evidence="3" id="KW-1185">Reference proteome</keyword>
<evidence type="ECO:0000256" key="1">
    <source>
        <dbReference type="SAM" id="Phobius"/>
    </source>
</evidence>
<dbReference type="Proteomes" id="UP000005777">
    <property type="component" value="Unassembled WGS sequence"/>
</dbReference>
<evidence type="ECO:0000313" key="2">
    <source>
        <dbReference type="EMBL" id="EQW16346.1"/>
    </source>
</evidence>
<gene>
    <name evidence="2" type="ORF">HMPREF9020_01523</name>
</gene>
<reference evidence="2 3" key="1">
    <citation type="submission" date="2012-01" db="EMBL/GenBank/DDBJ databases">
        <title>The Genome Sequence of Scardovia inopinata F0304.</title>
        <authorList>
            <consortium name="The Broad Institute Genome Sequencing Platform"/>
            <person name="Earl A."/>
            <person name="Ward D."/>
            <person name="Feldgarden M."/>
            <person name="Gevers D."/>
            <person name="Izard J."/>
            <person name="Baranova O.V."/>
            <person name="Blanton J.M."/>
            <person name="Tanner A.C."/>
            <person name="Dewhirst F.E."/>
            <person name="Young S.K."/>
            <person name="Zeng Q."/>
            <person name="Gargeya S."/>
            <person name="Fitzgerald M."/>
            <person name="Haas B."/>
            <person name="Abouelleil A."/>
            <person name="Alvarado L."/>
            <person name="Arachchi H.M."/>
            <person name="Berlin A."/>
            <person name="Chapman S.B."/>
            <person name="Gearin G."/>
            <person name="Goldberg J."/>
            <person name="Griggs A."/>
            <person name="Gujja S."/>
            <person name="Hansen M."/>
            <person name="Heiman D."/>
            <person name="Howarth C."/>
            <person name="Larimer J."/>
            <person name="Lui A."/>
            <person name="MacDonald P.J."/>
            <person name="McCowen C."/>
            <person name="Montmayeur A."/>
            <person name="Murphy C."/>
            <person name="Neiman D."/>
            <person name="Pearson M."/>
            <person name="Priest M."/>
            <person name="Roberts A."/>
            <person name="Saif S."/>
            <person name="Shea T."/>
            <person name="Sisk P."/>
            <person name="Stolte C."/>
            <person name="Sykes S."/>
            <person name="Wortman J."/>
            <person name="Nusbaum C."/>
            <person name="Birren B."/>
        </authorList>
    </citation>
    <scope>NUCLEOTIDE SEQUENCE [LARGE SCALE GENOMIC DNA]</scope>
    <source>
        <strain evidence="2 3">F0304</strain>
    </source>
</reference>
<sequence length="92" mass="10073">MFSLIEYQSGNFWNNALVHAVWNMSTMGICHVGFTADKKSLFTLIITTKSAILSGGDFGVESSIISIACYAVVIIIACLLIRRSRVLKLSQS</sequence>
<feature type="transmembrane region" description="Helical" evidence="1">
    <location>
        <begin position="63"/>
        <end position="81"/>
    </location>
</feature>
<dbReference type="eggNOG" id="COG1266">
    <property type="taxonomic scope" value="Bacteria"/>
</dbReference>
<protein>
    <recommendedName>
        <fullName evidence="4">CAAX amino terminal protease</fullName>
    </recommendedName>
</protein>
<dbReference type="AlphaFoldDB" id="W1MXE0"/>
<keyword evidence="1" id="KW-1133">Transmembrane helix</keyword>
<accession>W1MXE0</accession>
<organism evidence="2 3">
    <name type="scientific">Scardovia inopinata F0304</name>
    <dbReference type="NCBI Taxonomy" id="641146"/>
    <lineage>
        <taxon>Bacteria</taxon>
        <taxon>Bacillati</taxon>
        <taxon>Actinomycetota</taxon>
        <taxon>Actinomycetes</taxon>
        <taxon>Bifidobacteriales</taxon>
        <taxon>Bifidobacteriaceae</taxon>
        <taxon>Scardovia</taxon>
    </lineage>
</organism>